<dbReference type="Proteomes" id="UP000095283">
    <property type="component" value="Unplaced"/>
</dbReference>
<accession>A0A1I7WA97</accession>
<evidence type="ECO:0000313" key="2">
    <source>
        <dbReference type="WBParaSite" id="Hba_01583"/>
    </source>
</evidence>
<evidence type="ECO:0000313" key="1">
    <source>
        <dbReference type="Proteomes" id="UP000095283"/>
    </source>
</evidence>
<organism evidence="1 2">
    <name type="scientific">Heterorhabditis bacteriophora</name>
    <name type="common">Entomopathogenic nematode worm</name>
    <dbReference type="NCBI Taxonomy" id="37862"/>
    <lineage>
        <taxon>Eukaryota</taxon>
        <taxon>Metazoa</taxon>
        <taxon>Ecdysozoa</taxon>
        <taxon>Nematoda</taxon>
        <taxon>Chromadorea</taxon>
        <taxon>Rhabditida</taxon>
        <taxon>Rhabditina</taxon>
        <taxon>Rhabditomorpha</taxon>
        <taxon>Strongyloidea</taxon>
        <taxon>Heterorhabditidae</taxon>
        <taxon>Heterorhabditis</taxon>
    </lineage>
</organism>
<name>A0A1I7WA97_HETBA</name>
<keyword evidence="1" id="KW-1185">Reference proteome</keyword>
<dbReference type="AlphaFoldDB" id="A0A1I7WA97"/>
<protein>
    <submittedName>
        <fullName evidence="2">Uncharacterized protein</fullName>
    </submittedName>
</protein>
<sequence length="188" mass="22308">MCRDDAFVSESIPLTRILVQKIEQITGTTTQSLRDIILSDMKQRFTPIWESKQNIAATSLDPRFYRSSLMSKTDWDLIDEHIVNITHEIKHILLERELESMRVYEDQNLEIVGEKQQENTDQCQRDFWGDLARPTREYVDSIDDNTIRILYYKIFKCKTIRSSWRLKVEKLLFLQAMLHSSASRYNTL</sequence>
<reference evidence="2" key="1">
    <citation type="submission" date="2016-11" db="UniProtKB">
        <authorList>
            <consortium name="WormBaseParasite"/>
        </authorList>
    </citation>
    <scope>IDENTIFICATION</scope>
</reference>
<dbReference type="WBParaSite" id="Hba_01583">
    <property type="protein sequence ID" value="Hba_01583"/>
    <property type="gene ID" value="Hba_01583"/>
</dbReference>
<proteinExistence type="predicted"/>